<proteinExistence type="predicted"/>
<dbReference type="Proteomes" id="UP001177021">
    <property type="component" value="Unassembled WGS sequence"/>
</dbReference>
<evidence type="ECO:0000313" key="2">
    <source>
        <dbReference type="Proteomes" id="UP001177021"/>
    </source>
</evidence>
<gene>
    <name evidence="1" type="ORF">MILVUS5_LOCUS3732</name>
</gene>
<dbReference type="EMBL" id="CASHSV030000001">
    <property type="protein sequence ID" value="CAJ2632423.1"/>
    <property type="molecule type" value="Genomic_DNA"/>
</dbReference>
<organism evidence="1 2">
    <name type="scientific">Trifolium pratense</name>
    <name type="common">Red clover</name>
    <dbReference type="NCBI Taxonomy" id="57577"/>
    <lineage>
        <taxon>Eukaryota</taxon>
        <taxon>Viridiplantae</taxon>
        <taxon>Streptophyta</taxon>
        <taxon>Embryophyta</taxon>
        <taxon>Tracheophyta</taxon>
        <taxon>Spermatophyta</taxon>
        <taxon>Magnoliopsida</taxon>
        <taxon>eudicotyledons</taxon>
        <taxon>Gunneridae</taxon>
        <taxon>Pentapetalae</taxon>
        <taxon>rosids</taxon>
        <taxon>fabids</taxon>
        <taxon>Fabales</taxon>
        <taxon>Fabaceae</taxon>
        <taxon>Papilionoideae</taxon>
        <taxon>50 kb inversion clade</taxon>
        <taxon>NPAAA clade</taxon>
        <taxon>Hologalegina</taxon>
        <taxon>IRL clade</taxon>
        <taxon>Trifolieae</taxon>
        <taxon>Trifolium</taxon>
    </lineage>
</organism>
<keyword evidence="2" id="KW-1185">Reference proteome</keyword>
<accession>A0ACB0IKZ4</accession>
<evidence type="ECO:0000313" key="1">
    <source>
        <dbReference type="EMBL" id="CAJ2632423.1"/>
    </source>
</evidence>
<name>A0ACB0IKZ4_TRIPR</name>
<comment type="caution">
    <text evidence="1">The sequence shown here is derived from an EMBL/GenBank/DDBJ whole genome shotgun (WGS) entry which is preliminary data.</text>
</comment>
<reference evidence="1" key="1">
    <citation type="submission" date="2023-10" db="EMBL/GenBank/DDBJ databases">
        <authorList>
            <person name="Rodriguez Cubillos JULIANA M."/>
            <person name="De Vega J."/>
        </authorList>
    </citation>
    <scope>NUCLEOTIDE SEQUENCE</scope>
</reference>
<sequence length="304" mass="33417">MEFWGTEVKSGESLKVEPEDDKIIHLSAACLGEVSKDKGGEPVSLYVKIDNQKLQLGTLSSEKIPQISFDLVFEKEFELSHNWKYGSIFFTGFKMESQLVSDDDEDSDDSIEEDNPVNAANGKPEVEVKNGAKPGVNEAQQNKTSDPKKKQKDIENDVSADDEEDSSETDSDEDSSEDEPVANGQIESSDDEDDSEEDDEDSDDEETPKKTEGGTKRVAESSKKTPVAVKRAKFATPEKTGSKNGVHVDTPYPKQTVKSGANNKPPMKQQTPQSTGDYSCKPCKRSFKTEDALGSHNRAKHSAK</sequence>
<protein>
    <submittedName>
        <fullName evidence="1">Uncharacterized protein</fullName>
    </submittedName>
</protein>